<evidence type="ECO:0000313" key="1">
    <source>
        <dbReference type="EMBL" id="KAJ3491660.1"/>
    </source>
</evidence>
<name>A0ACC1QVY7_9HYPO</name>
<protein>
    <submittedName>
        <fullName evidence="1">Uncharacterized protein</fullName>
    </submittedName>
</protein>
<organism evidence="1 2">
    <name type="scientific">Lecanicillium saksenae</name>
    <dbReference type="NCBI Taxonomy" id="468837"/>
    <lineage>
        <taxon>Eukaryota</taxon>
        <taxon>Fungi</taxon>
        <taxon>Dikarya</taxon>
        <taxon>Ascomycota</taxon>
        <taxon>Pezizomycotina</taxon>
        <taxon>Sordariomycetes</taxon>
        <taxon>Hypocreomycetidae</taxon>
        <taxon>Hypocreales</taxon>
        <taxon>Cordycipitaceae</taxon>
        <taxon>Lecanicillium</taxon>
    </lineage>
</organism>
<gene>
    <name evidence="1" type="ORF">NLG97_g5555</name>
</gene>
<accession>A0ACC1QVY7</accession>
<proteinExistence type="predicted"/>
<dbReference type="EMBL" id="JANAKD010000637">
    <property type="protein sequence ID" value="KAJ3491660.1"/>
    <property type="molecule type" value="Genomic_DNA"/>
</dbReference>
<keyword evidence="2" id="KW-1185">Reference proteome</keyword>
<comment type="caution">
    <text evidence="1">The sequence shown here is derived from an EMBL/GenBank/DDBJ whole genome shotgun (WGS) entry which is preliminary data.</text>
</comment>
<sequence>MGHSEVEEVAARSTSHEEGDVPEKAPIQEKVVHGNEAFNEALLKEPPRKWAPSMIMIYLFSVVGFFCSTMNGYDASLINNLLQNHDFQKTYDVGKDGIGAGIVGAVAGGIDANLGVLDVFGHCIGPARKRDVAQTHRGWSDVLPNLENLLNLLQASFF</sequence>
<reference evidence="1" key="1">
    <citation type="submission" date="2022-07" db="EMBL/GenBank/DDBJ databases">
        <title>Genome Sequence of Lecanicillium saksenae.</title>
        <authorList>
            <person name="Buettner E."/>
        </authorList>
    </citation>
    <scope>NUCLEOTIDE SEQUENCE</scope>
    <source>
        <strain evidence="1">VT-O1</strain>
    </source>
</reference>
<dbReference type="Proteomes" id="UP001148737">
    <property type="component" value="Unassembled WGS sequence"/>
</dbReference>
<evidence type="ECO:0000313" key="2">
    <source>
        <dbReference type="Proteomes" id="UP001148737"/>
    </source>
</evidence>